<comment type="caution">
    <text evidence="2">The sequence shown here is derived from an EMBL/GenBank/DDBJ whole genome shotgun (WGS) entry which is preliminary data.</text>
</comment>
<keyword evidence="3" id="KW-1185">Reference proteome</keyword>
<dbReference type="Pfam" id="PF13316">
    <property type="entry name" value="DUF4087"/>
    <property type="match status" value="1"/>
</dbReference>
<name>A0ABW6CZR7_9CAUL</name>
<evidence type="ECO:0000313" key="2">
    <source>
        <dbReference type="EMBL" id="MFD3265692.1"/>
    </source>
</evidence>
<evidence type="ECO:0000256" key="1">
    <source>
        <dbReference type="SAM" id="SignalP"/>
    </source>
</evidence>
<dbReference type="Proteomes" id="UP001598130">
    <property type="component" value="Unassembled WGS sequence"/>
</dbReference>
<organism evidence="2 3">
    <name type="scientific">Phenylobacterium ferrooxidans</name>
    <dbReference type="NCBI Taxonomy" id="2982689"/>
    <lineage>
        <taxon>Bacteria</taxon>
        <taxon>Pseudomonadati</taxon>
        <taxon>Pseudomonadota</taxon>
        <taxon>Alphaproteobacteria</taxon>
        <taxon>Caulobacterales</taxon>
        <taxon>Caulobacteraceae</taxon>
        <taxon>Phenylobacterium</taxon>
    </lineage>
</organism>
<dbReference type="RefSeq" id="WP_377371074.1">
    <property type="nucleotide sequence ID" value="NZ_JAOTJD010000038.1"/>
</dbReference>
<gene>
    <name evidence="2" type="ORF">OCL97_17175</name>
</gene>
<evidence type="ECO:0000313" key="3">
    <source>
        <dbReference type="Proteomes" id="UP001598130"/>
    </source>
</evidence>
<protein>
    <submittedName>
        <fullName evidence="2">DUF4087 domain-containing protein</fullName>
    </submittedName>
</protein>
<dbReference type="EMBL" id="JAOTJD010000038">
    <property type="protein sequence ID" value="MFD3265692.1"/>
    <property type="molecule type" value="Genomic_DNA"/>
</dbReference>
<keyword evidence="1" id="KW-0732">Signal</keyword>
<proteinExistence type="predicted"/>
<accession>A0ABW6CZR7</accession>
<reference evidence="2 3" key="1">
    <citation type="submission" date="2022-09" db="EMBL/GenBank/DDBJ databases">
        <title>New species of Phenylobacterium.</title>
        <authorList>
            <person name="Mieszkin S."/>
        </authorList>
    </citation>
    <scope>NUCLEOTIDE SEQUENCE [LARGE SCALE GENOMIC DNA]</scope>
    <source>
        <strain evidence="2 3">HK31-G</strain>
    </source>
</reference>
<sequence length="134" mass="14669">MTARLISRLGRAVAIAAVLAPLVAGAPAQAAPKKLAGETRCGWLQNPSPGNWWLFDSAGEWTIAMQGGFQARGLDDVPDLTERDWVVTNGSSYGYGCVCLRVQTDPKERRITRIHTVKQQPLKTCRADRKLPKP</sequence>
<feature type="signal peptide" evidence="1">
    <location>
        <begin position="1"/>
        <end position="30"/>
    </location>
</feature>
<feature type="chain" id="PRO_5045537462" evidence="1">
    <location>
        <begin position="31"/>
        <end position="134"/>
    </location>
</feature>
<dbReference type="InterPro" id="IPR025145">
    <property type="entry name" value="DUF4087"/>
</dbReference>